<evidence type="ECO:0000256" key="1">
    <source>
        <dbReference type="SAM" id="MobiDB-lite"/>
    </source>
</evidence>
<evidence type="ECO:0000313" key="4">
    <source>
        <dbReference type="EnsemblPlants" id="EMT32995"/>
    </source>
</evidence>
<accession>M8C6M7</accession>
<proteinExistence type="predicted"/>
<dbReference type="EnsemblPlants" id="EMT32995">
    <property type="protein sequence ID" value="EMT32995"/>
    <property type="gene ID" value="F775_16264"/>
</dbReference>
<dbReference type="InterPro" id="IPR032675">
    <property type="entry name" value="LRR_dom_sf"/>
</dbReference>
<sequence length="465" mass="51985">MERKYVSAQTTKAQKKNGHNPKTNNKSTNLGTILSNDCGSELDSPHITTLTAEALEGCRTQVLSGRWHHIWCSAPLNLDGIPEKTVSTILSTHHGPVRRISVSIDPLPYHYDGRTGRKILDDDACDARVDGWFRSRGIAYLEELWLVYKHHSSGNDVIPPSVFRHAPALHVATFSSCRLPPNLVVDFPLLQQLTLCKVILTEEALNAVLSGCPALESLLLDSNVGSAIIRINSPALRSIGFSAPWDNRVDSYPGIVRVQELVIEDTPCLERLLPLNPHNGPAAIRVIRAPKLQILGILHKTISQLHLGTTVFQKMIAVSLTTTMCTVKLLALDCSGLDFHAVLDFLKCFPCLEILYILLDQRKFIQELGESELCTSENIQTVRKYSSLDNPIECLEHHLKKLVLKVYHGKGSELHFARFFILNAKVLEIMEFGLVDNLDKEWMTNHCRELLPVLNLFLKSLLLVP</sequence>
<dbReference type="AlphaFoldDB" id="M8C6M7"/>
<dbReference type="Gene3D" id="3.80.10.10">
    <property type="entry name" value="Ribonuclease Inhibitor"/>
    <property type="match status" value="1"/>
</dbReference>
<feature type="region of interest" description="Disordered" evidence="1">
    <location>
        <begin position="1"/>
        <end position="31"/>
    </location>
</feature>
<protein>
    <submittedName>
        <fullName evidence="4">Uncharacterized protein</fullName>
    </submittedName>
</protein>
<feature type="domain" description="FBD" evidence="2">
    <location>
        <begin position="390"/>
        <end position="431"/>
    </location>
</feature>
<dbReference type="InterPro" id="IPR055302">
    <property type="entry name" value="F-box_dom-containing"/>
</dbReference>
<dbReference type="PANTHER" id="PTHR32141">
    <property type="match status" value="1"/>
</dbReference>
<organism evidence="4">
    <name type="scientific">Aegilops tauschii</name>
    <name type="common">Tausch's goatgrass</name>
    <name type="synonym">Aegilops squarrosa</name>
    <dbReference type="NCBI Taxonomy" id="37682"/>
    <lineage>
        <taxon>Eukaryota</taxon>
        <taxon>Viridiplantae</taxon>
        <taxon>Streptophyta</taxon>
        <taxon>Embryophyta</taxon>
        <taxon>Tracheophyta</taxon>
        <taxon>Spermatophyta</taxon>
        <taxon>Magnoliopsida</taxon>
        <taxon>Liliopsida</taxon>
        <taxon>Poales</taxon>
        <taxon>Poaceae</taxon>
        <taxon>BOP clade</taxon>
        <taxon>Pooideae</taxon>
        <taxon>Triticodae</taxon>
        <taxon>Triticeae</taxon>
        <taxon>Triticinae</taxon>
        <taxon>Aegilops</taxon>
    </lineage>
</organism>
<dbReference type="Pfam" id="PF08387">
    <property type="entry name" value="FBD"/>
    <property type="match status" value="1"/>
</dbReference>
<feature type="compositionally biased region" description="Polar residues" evidence="1">
    <location>
        <begin position="20"/>
        <end position="31"/>
    </location>
</feature>
<evidence type="ECO:0000259" key="3">
    <source>
        <dbReference type="Pfam" id="PF24758"/>
    </source>
</evidence>
<dbReference type="ExpressionAtlas" id="M8C6M7">
    <property type="expression patterns" value="baseline"/>
</dbReference>
<feature type="domain" description="F-box/LRR-repeat protein 15/At3g58940/PEG3-like LRR" evidence="3">
    <location>
        <begin position="129"/>
        <end position="357"/>
    </location>
</feature>
<dbReference type="Pfam" id="PF24758">
    <property type="entry name" value="LRR_At5g56370"/>
    <property type="match status" value="1"/>
</dbReference>
<dbReference type="PANTHER" id="PTHR32141:SF168">
    <property type="entry name" value="OS12G0595200 PROTEIN"/>
    <property type="match status" value="1"/>
</dbReference>
<dbReference type="InterPro" id="IPR006566">
    <property type="entry name" value="FBD"/>
</dbReference>
<reference evidence="4" key="1">
    <citation type="submission" date="2015-06" db="UniProtKB">
        <authorList>
            <consortium name="EnsemblPlants"/>
        </authorList>
    </citation>
    <scope>IDENTIFICATION</scope>
</reference>
<dbReference type="SUPFAM" id="SSF52047">
    <property type="entry name" value="RNI-like"/>
    <property type="match status" value="1"/>
</dbReference>
<evidence type="ECO:0000259" key="2">
    <source>
        <dbReference type="Pfam" id="PF08387"/>
    </source>
</evidence>
<name>M8C6M7_AEGTA</name>
<dbReference type="InterPro" id="IPR055411">
    <property type="entry name" value="LRR_FXL15/At3g58940/PEG3-like"/>
</dbReference>